<keyword evidence="1" id="KW-0472">Membrane</keyword>
<feature type="transmembrane region" description="Helical" evidence="1">
    <location>
        <begin position="12"/>
        <end position="33"/>
    </location>
</feature>
<reference evidence="2 3" key="1">
    <citation type="journal article" date="2015" name="Genome Announc.">
        <title>Expanding the biotechnology potential of lactobacilli through comparative genomics of 213 strains and associated genera.</title>
        <authorList>
            <person name="Sun Z."/>
            <person name="Harris H.M."/>
            <person name="McCann A."/>
            <person name="Guo C."/>
            <person name="Argimon S."/>
            <person name="Zhang W."/>
            <person name="Yang X."/>
            <person name="Jeffery I.B."/>
            <person name="Cooney J.C."/>
            <person name="Kagawa T.F."/>
            <person name="Liu W."/>
            <person name="Song Y."/>
            <person name="Salvetti E."/>
            <person name="Wrobel A."/>
            <person name="Rasinkangas P."/>
            <person name="Parkhill J."/>
            <person name="Rea M.C."/>
            <person name="O'Sullivan O."/>
            <person name="Ritari J."/>
            <person name="Douillard F.P."/>
            <person name="Paul Ross R."/>
            <person name="Yang R."/>
            <person name="Briner A.E."/>
            <person name="Felis G.E."/>
            <person name="de Vos W.M."/>
            <person name="Barrangou R."/>
            <person name="Klaenhammer T.R."/>
            <person name="Caufield P.W."/>
            <person name="Cui Y."/>
            <person name="Zhang H."/>
            <person name="O'Toole P.W."/>
        </authorList>
    </citation>
    <scope>NUCLEOTIDE SEQUENCE [LARGE SCALE GENOMIC DNA]</scope>
    <source>
        <strain evidence="2 3">DSM 12744</strain>
    </source>
</reference>
<proteinExistence type="predicted"/>
<organism evidence="2 3">
    <name type="scientific">Schleiferilactobacillus perolens DSM 12744</name>
    <dbReference type="NCBI Taxonomy" id="1423792"/>
    <lineage>
        <taxon>Bacteria</taxon>
        <taxon>Bacillati</taxon>
        <taxon>Bacillota</taxon>
        <taxon>Bacilli</taxon>
        <taxon>Lactobacillales</taxon>
        <taxon>Lactobacillaceae</taxon>
        <taxon>Schleiferilactobacillus</taxon>
    </lineage>
</organism>
<evidence type="ECO:0000313" key="3">
    <source>
        <dbReference type="Proteomes" id="UP000051330"/>
    </source>
</evidence>
<keyword evidence="1" id="KW-1133">Transmembrane helix</keyword>
<dbReference type="AlphaFoldDB" id="A0A0R1N1T1"/>
<keyword evidence="3" id="KW-1185">Reference proteome</keyword>
<accession>A0A0R1N1T1</accession>
<keyword evidence="1" id="KW-0812">Transmembrane</keyword>
<evidence type="ECO:0000313" key="2">
    <source>
        <dbReference type="EMBL" id="KRL13705.1"/>
    </source>
</evidence>
<evidence type="ECO:0000256" key="1">
    <source>
        <dbReference type="SAM" id="Phobius"/>
    </source>
</evidence>
<protein>
    <submittedName>
        <fullName evidence="2">Uncharacterized protein</fullName>
    </submittedName>
</protein>
<feature type="transmembrane region" description="Helical" evidence="1">
    <location>
        <begin position="39"/>
        <end position="56"/>
    </location>
</feature>
<dbReference type="RefSeq" id="WP_057818521.1">
    <property type="nucleotide sequence ID" value="NZ_AZEC01000003.1"/>
</dbReference>
<sequence>MKYEFSRWWKALKSDPFLVVLVLGMLLIIPNWLFGSDKAAFSAAGTVLILLVFAHYKMMHQNKKK</sequence>
<dbReference type="EMBL" id="AZEC01000003">
    <property type="protein sequence ID" value="KRL13705.1"/>
    <property type="molecule type" value="Genomic_DNA"/>
</dbReference>
<comment type="caution">
    <text evidence="2">The sequence shown here is derived from an EMBL/GenBank/DDBJ whole genome shotgun (WGS) entry which is preliminary data.</text>
</comment>
<dbReference type="PATRIC" id="fig|1423792.3.peg.1755"/>
<dbReference type="Proteomes" id="UP000051330">
    <property type="component" value="Unassembled WGS sequence"/>
</dbReference>
<gene>
    <name evidence="2" type="ORF">FD09_GL001729</name>
</gene>
<name>A0A0R1N1T1_9LACO</name>